<dbReference type="EMBL" id="NSKB01000016">
    <property type="protein sequence ID" value="PAU74070.1"/>
    <property type="molecule type" value="Genomic_DNA"/>
</dbReference>
<dbReference type="Proteomes" id="UP000217771">
    <property type="component" value="Unassembled WGS sequence"/>
</dbReference>
<feature type="coiled-coil region" evidence="1">
    <location>
        <begin position="83"/>
        <end position="110"/>
    </location>
</feature>
<dbReference type="AlphaFoldDB" id="A0A2A2ENG7"/>
<reference evidence="2 3" key="1">
    <citation type="submission" date="2017-08" db="EMBL/GenBank/DDBJ databases">
        <title>Halomonas alkalisoli sp. nov., isolated from saline alkaline soil.</title>
        <authorList>
            <person name="Wang D."/>
            <person name="Zhang G."/>
        </authorList>
    </citation>
    <scope>NUCLEOTIDE SEQUENCE [LARGE SCALE GENOMIC DNA]</scope>
    <source>
        <strain evidence="2 3">WRN001</strain>
    </source>
</reference>
<protein>
    <submittedName>
        <fullName evidence="2">Uncharacterized protein</fullName>
    </submittedName>
</protein>
<proteinExistence type="predicted"/>
<name>A0A2A2ENG7_9GAMM</name>
<keyword evidence="3" id="KW-1185">Reference proteome</keyword>
<evidence type="ECO:0000256" key="1">
    <source>
        <dbReference type="SAM" id="Coils"/>
    </source>
</evidence>
<organism evidence="2 3">
    <name type="scientific">Halomonas salipaludis</name>
    <dbReference type="NCBI Taxonomy" id="2032625"/>
    <lineage>
        <taxon>Bacteria</taxon>
        <taxon>Pseudomonadati</taxon>
        <taxon>Pseudomonadota</taxon>
        <taxon>Gammaproteobacteria</taxon>
        <taxon>Oceanospirillales</taxon>
        <taxon>Halomonadaceae</taxon>
        <taxon>Halomonas</taxon>
    </lineage>
</organism>
<comment type="caution">
    <text evidence="2">The sequence shown here is derived from an EMBL/GenBank/DDBJ whole genome shotgun (WGS) entry which is preliminary data.</text>
</comment>
<feature type="coiled-coil region" evidence="1">
    <location>
        <begin position="2"/>
        <end position="44"/>
    </location>
</feature>
<evidence type="ECO:0000313" key="2">
    <source>
        <dbReference type="EMBL" id="PAU74070.1"/>
    </source>
</evidence>
<sequence length="213" mass="24085">MSERLAERRQQQLAELDDVTRRQLSEHENALQQQLNDARRTTEAAISDETQRLRTMLSEALGQIERQQTRRLSGWETALSDSEARQRQQIEGIEQRLADAANQAERLGRIGGLRSWTRPAAITAAVMLAVGSVTAGGLHLADRLIDSRVEYLITLRQEIRRAENLPRLQEGMEIEVRTIQGENYLVLEGINPGMRVLTIDNGQTPVIPLTRED</sequence>
<keyword evidence="1" id="KW-0175">Coiled coil</keyword>
<evidence type="ECO:0000313" key="3">
    <source>
        <dbReference type="Proteomes" id="UP000217771"/>
    </source>
</evidence>
<gene>
    <name evidence="2" type="ORF">CK498_24525</name>
</gene>
<accession>A0A2A2ENG7</accession>